<organism evidence="3 4">
    <name type="scientific">Nyssa sinensis</name>
    <dbReference type="NCBI Taxonomy" id="561372"/>
    <lineage>
        <taxon>Eukaryota</taxon>
        <taxon>Viridiplantae</taxon>
        <taxon>Streptophyta</taxon>
        <taxon>Embryophyta</taxon>
        <taxon>Tracheophyta</taxon>
        <taxon>Spermatophyta</taxon>
        <taxon>Magnoliopsida</taxon>
        <taxon>eudicotyledons</taxon>
        <taxon>Gunneridae</taxon>
        <taxon>Pentapetalae</taxon>
        <taxon>asterids</taxon>
        <taxon>Cornales</taxon>
        <taxon>Nyssaceae</taxon>
        <taxon>Nyssa</taxon>
    </lineage>
</organism>
<evidence type="ECO:0000256" key="1">
    <source>
        <dbReference type="ARBA" id="ARBA00008874"/>
    </source>
</evidence>
<dbReference type="GO" id="GO:0004672">
    <property type="term" value="F:protein kinase activity"/>
    <property type="evidence" value="ECO:0007669"/>
    <property type="project" value="InterPro"/>
</dbReference>
<dbReference type="GO" id="GO:0005524">
    <property type="term" value="F:ATP binding"/>
    <property type="evidence" value="ECO:0007669"/>
    <property type="project" value="InterPro"/>
</dbReference>
<sequence length="308" mass="35054">MAQEARQDEVVVTDERTGYWYKLKDLIGTAAGATVYQSAFSMDWFNDLYDVSVKKIDLERNPHIYVLMPHMRFGSLRYIMSSGFNNGLPEDCIAVALKETLLGLCHIHVRRQLHRDITAGHIFVDDYPSIKLAFAASVYEHGVSGESSSSERAITISKWAAAPEVFNSNNEYTDKADIWLFGITALELAYGRLGVSDRQTLESITNNITKKRRLPNKLEDYQEGKKKGKEKASFFKAFCAALGKGEERAFSKSFQKMVASCLAEDPEDRPTLLELLEHEFFKNCKDIYYFLAVVMPRMRDLKLVPYVV</sequence>
<dbReference type="Proteomes" id="UP000325577">
    <property type="component" value="Linkage Group LG6"/>
</dbReference>
<name>A0A5J4ZS69_9ASTE</name>
<dbReference type="Gene3D" id="1.10.510.10">
    <property type="entry name" value="Transferase(Phosphotransferase) domain 1"/>
    <property type="match status" value="1"/>
</dbReference>
<evidence type="ECO:0000313" key="4">
    <source>
        <dbReference type="Proteomes" id="UP000325577"/>
    </source>
</evidence>
<evidence type="ECO:0000313" key="3">
    <source>
        <dbReference type="EMBL" id="KAA8520568.1"/>
    </source>
</evidence>
<dbReference type="OrthoDB" id="248923at2759"/>
<dbReference type="AlphaFoldDB" id="A0A5J4ZS69"/>
<dbReference type="PROSITE" id="PS50011">
    <property type="entry name" value="PROTEIN_KINASE_DOM"/>
    <property type="match status" value="1"/>
</dbReference>
<reference evidence="3 4" key="1">
    <citation type="submission" date="2019-09" db="EMBL/GenBank/DDBJ databases">
        <title>A chromosome-level genome assembly of the Chinese tupelo Nyssa sinensis.</title>
        <authorList>
            <person name="Yang X."/>
            <person name="Kang M."/>
            <person name="Yang Y."/>
            <person name="Xiong H."/>
            <person name="Wang M."/>
            <person name="Zhang Z."/>
            <person name="Wang Z."/>
            <person name="Wu H."/>
            <person name="Ma T."/>
            <person name="Liu J."/>
            <person name="Xi Z."/>
        </authorList>
    </citation>
    <scope>NUCLEOTIDE SEQUENCE [LARGE SCALE GENOMIC DNA]</scope>
    <source>
        <strain evidence="3">J267</strain>
        <tissue evidence="3">Leaf</tissue>
    </source>
</reference>
<proteinExistence type="inferred from homology"/>
<evidence type="ECO:0000259" key="2">
    <source>
        <dbReference type="PROSITE" id="PS50011"/>
    </source>
</evidence>
<dbReference type="SUPFAM" id="SSF56112">
    <property type="entry name" value="Protein kinase-like (PK-like)"/>
    <property type="match status" value="1"/>
</dbReference>
<dbReference type="InterPro" id="IPR000719">
    <property type="entry name" value="Prot_kinase_dom"/>
</dbReference>
<dbReference type="GO" id="GO:0043539">
    <property type="term" value="F:protein serine/threonine kinase activator activity"/>
    <property type="evidence" value="ECO:0007669"/>
    <property type="project" value="InterPro"/>
</dbReference>
<accession>A0A5J4ZS69</accession>
<dbReference type="EMBL" id="CM018049">
    <property type="protein sequence ID" value="KAA8520568.1"/>
    <property type="molecule type" value="Genomic_DNA"/>
</dbReference>
<dbReference type="PANTHER" id="PTHR48014">
    <property type="entry name" value="SERINE/THREONINE-PROTEIN KINASE FRAY2"/>
    <property type="match status" value="1"/>
</dbReference>
<gene>
    <name evidence="3" type="ORF">F0562_014824</name>
</gene>
<dbReference type="Pfam" id="PF00069">
    <property type="entry name" value="Pkinase"/>
    <property type="match status" value="1"/>
</dbReference>
<keyword evidence="4" id="KW-1185">Reference proteome</keyword>
<dbReference type="InterPro" id="IPR047173">
    <property type="entry name" value="STRAD_A/B-like"/>
</dbReference>
<feature type="domain" description="Protein kinase" evidence="2">
    <location>
        <begin position="1"/>
        <end position="281"/>
    </location>
</feature>
<dbReference type="InterPro" id="IPR011009">
    <property type="entry name" value="Kinase-like_dom_sf"/>
</dbReference>
<dbReference type="PANTHER" id="PTHR48014:SF16">
    <property type="entry name" value="KINASE"/>
    <property type="match status" value="1"/>
</dbReference>
<protein>
    <recommendedName>
        <fullName evidence="2">Protein kinase domain-containing protein</fullName>
    </recommendedName>
</protein>
<comment type="similarity">
    <text evidence="1">Belongs to the protein kinase superfamily. STE Ser/Thr protein kinase family. STE20 subfamily.</text>
</comment>